<name>A0A6A5SQR0_9PLEO</name>
<evidence type="ECO:0000313" key="2">
    <source>
        <dbReference type="EMBL" id="KAF1942028.1"/>
    </source>
</evidence>
<dbReference type="AlphaFoldDB" id="A0A6A5SQR0"/>
<keyword evidence="3" id="KW-1185">Reference proteome</keyword>
<feature type="transmembrane region" description="Helical" evidence="1">
    <location>
        <begin position="110"/>
        <end position="131"/>
    </location>
</feature>
<sequence length="133" mass="14576">TITSISCQLAISLWWLEAQSHSSRTASVPWLTLSPPLKPNTLLSPMRLKKELGYIVFFGKLGTMAMIYCLRRCTLTTSVLSTWYARTATINVQSTSTTPTSIPVRSTSTATFFLITLLASICPLTASLNLLTS</sequence>
<dbReference type="Proteomes" id="UP000800038">
    <property type="component" value="Unassembled WGS sequence"/>
</dbReference>
<dbReference type="EMBL" id="ML976040">
    <property type="protein sequence ID" value="KAF1942028.1"/>
    <property type="molecule type" value="Genomic_DNA"/>
</dbReference>
<keyword evidence="1" id="KW-1133">Transmembrane helix</keyword>
<gene>
    <name evidence="2" type="ORF">EJ02DRAFT_490596</name>
</gene>
<evidence type="ECO:0000256" key="1">
    <source>
        <dbReference type="SAM" id="Phobius"/>
    </source>
</evidence>
<keyword evidence="1" id="KW-0472">Membrane</keyword>
<evidence type="ECO:0000313" key="3">
    <source>
        <dbReference type="Proteomes" id="UP000800038"/>
    </source>
</evidence>
<proteinExistence type="predicted"/>
<reference evidence="2" key="1">
    <citation type="journal article" date="2020" name="Stud. Mycol.">
        <title>101 Dothideomycetes genomes: a test case for predicting lifestyles and emergence of pathogens.</title>
        <authorList>
            <person name="Haridas S."/>
            <person name="Albert R."/>
            <person name="Binder M."/>
            <person name="Bloem J."/>
            <person name="Labutti K."/>
            <person name="Salamov A."/>
            <person name="Andreopoulos B."/>
            <person name="Baker S."/>
            <person name="Barry K."/>
            <person name="Bills G."/>
            <person name="Bluhm B."/>
            <person name="Cannon C."/>
            <person name="Castanera R."/>
            <person name="Culley D."/>
            <person name="Daum C."/>
            <person name="Ezra D."/>
            <person name="Gonzalez J."/>
            <person name="Henrissat B."/>
            <person name="Kuo A."/>
            <person name="Liang C."/>
            <person name="Lipzen A."/>
            <person name="Lutzoni F."/>
            <person name="Magnuson J."/>
            <person name="Mondo S."/>
            <person name="Nolan M."/>
            <person name="Ohm R."/>
            <person name="Pangilinan J."/>
            <person name="Park H.-J."/>
            <person name="Ramirez L."/>
            <person name="Alfaro M."/>
            <person name="Sun H."/>
            <person name="Tritt A."/>
            <person name="Yoshinaga Y."/>
            <person name="Zwiers L.-H."/>
            <person name="Turgeon B."/>
            <person name="Goodwin S."/>
            <person name="Spatafora J."/>
            <person name="Crous P."/>
            <person name="Grigoriev I."/>
        </authorList>
    </citation>
    <scope>NUCLEOTIDE SEQUENCE</scope>
    <source>
        <strain evidence="2">CBS 161.51</strain>
    </source>
</reference>
<feature type="transmembrane region" description="Helical" evidence="1">
    <location>
        <begin position="52"/>
        <end position="70"/>
    </location>
</feature>
<protein>
    <submittedName>
        <fullName evidence="2">Uncharacterized protein</fullName>
    </submittedName>
</protein>
<feature type="non-terminal residue" evidence="2">
    <location>
        <position position="1"/>
    </location>
</feature>
<accession>A0A6A5SQR0</accession>
<organism evidence="2 3">
    <name type="scientific">Clathrospora elynae</name>
    <dbReference type="NCBI Taxonomy" id="706981"/>
    <lineage>
        <taxon>Eukaryota</taxon>
        <taxon>Fungi</taxon>
        <taxon>Dikarya</taxon>
        <taxon>Ascomycota</taxon>
        <taxon>Pezizomycotina</taxon>
        <taxon>Dothideomycetes</taxon>
        <taxon>Pleosporomycetidae</taxon>
        <taxon>Pleosporales</taxon>
        <taxon>Diademaceae</taxon>
        <taxon>Clathrospora</taxon>
    </lineage>
</organism>
<keyword evidence="1" id="KW-0812">Transmembrane</keyword>